<sequence length="249" mass="25934">MFALIHGSGDGGWAWHLVRRALRERGHEALAPDLPTDRDGATWDDCVDVFAAAAAGAEDLVVVGHSSGGFLVPLVAERLDASLQVFLTAMVPRPGESGIEWFADVGWERAVAELAAADGGLTGNPDPLIAFYHDVPPALAGEALARQRPTGGGLGEAAWPSHALPGIAARYVVATRDRFIPPAVQRRVASERLGITGPDEIDAGHCAALSRPEELADLLAGYVDRAEPGAGPGGSRATRAPAVPRRTPG</sequence>
<dbReference type="AlphaFoldDB" id="A0A7Y9DQC4"/>
<dbReference type="InterPro" id="IPR052897">
    <property type="entry name" value="Sec-Metab_Biosynth_Hydrolase"/>
</dbReference>
<dbReference type="Proteomes" id="UP000521922">
    <property type="component" value="Unassembled WGS sequence"/>
</dbReference>
<comment type="caution">
    <text evidence="3">The sequence shown here is derived from an EMBL/GenBank/DDBJ whole genome shotgun (WGS) entry which is preliminary data.</text>
</comment>
<reference evidence="3 4" key="1">
    <citation type="submission" date="2020-07" db="EMBL/GenBank/DDBJ databases">
        <title>Sequencing the genomes of 1000 actinobacteria strains.</title>
        <authorList>
            <person name="Klenk H.-P."/>
        </authorList>
    </citation>
    <scope>NUCLEOTIDE SEQUENCE [LARGE SCALE GENOMIC DNA]</scope>
    <source>
        <strain evidence="3 4">DSM 7487</strain>
    </source>
</reference>
<feature type="domain" description="AB hydrolase-1" evidence="2">
    <location>
        <begin position="4"/>
        <end position="217"/>
    </location>
</feature>
<keyword evidence="4" id="KW-1185">Reference proteome</keyword>
<accession>A0A7Y9DQC4</accession>
<gene>
    <name evidence="3" type="ORF">BJ968_004406</name>
</gene>
<dbReference type="InterPro" id="IPR000073">
    <property type="entry name" value="AB_hydrolase_1"/>
</dbReference>
<organism evidence="3 4">
    <name type="scientific">Kineococcus aurantiacus</name>
    <dbReference type="NCBI Taxonomy" id="37633"/>
    <lineage>
        <taxon>Bacteria</taxon>
        <taxon>Bacillati</taxon>
        <taxon>Actinomycetota</taxon>
        <taxon>Actinomycetes</taxon>
        <taxon>Kineosporiales</taxon>
        <taxon>Kineosporiaceae</taxon>
        <taxon>Kineococcus</taxon>
    </lineage>
</organism>
<protein>
    <recommendedName>
        <fullName evidence="2">AB hydrolase-1 domain-containing protein</fullName>
    </recommendedName>
</protein>
<dbReference type="RefSeq" id="WP_218885235.1">
    <property type="nucleotide sequence ID" value="NZ_JACCBB010000001.1"/>
</dbReference>
<evidence type="ECO:0000256" key="1">
    <source>
        <dbReference type="SAM" id="MobiDB-lite"/>
    </source>
</evidence>
<evidence type="ECO:0000313" key="3">
    <source>
        <dbReference type="EMBL" id="NYD24866.1"/>
    </source>
</evidence>
<dbReference type="EMBL" id="JACCBB010000001">
    <property type="protein sequence ID" value="NYD24866.1"/>
    <property type="molecule type" value="Genomic_DNA"/>
</dbReference>
<feature type="compositionally biased region" description="Low complexity" evidence="1">
    <location>
        <begin position="236"/>
        <end position="249"/>
    </location>
</feature>
<feature type="region of interest" description="Disordered" evidence="1">
    <location>
        <begin position="226"/>
        <end position="249"/>
    </location>
</feature>
<dbReference type="PANTHER" id="PTHR37017">
    <property type="entry name" value="AB HYDROLASE-1 DOMAIN-CONTAINING PROTEIN-RELATED"/>
    <property type="match status" value="1"/>
</dbReference>
<proteinExistence type="predicted"/>
<evidence type="ECO:0000313" key="4">
    <source>
        <dbReference type="Proteomes" id="UP000521922"/>
    </source>
</evidence>
<evidence type="ECO:0000259" key="2">
    <source>
        <dbReference type="Pfam" id="PF12697"/>
    </source>
</evidence>
<dbReference type="SUPFAM" id="SSF53474">
    <property type="entry name" value="alpha/beta-Hydrolases"/>
    <property type="match status" value="1"/>
</dbReference>
<dbReference type="Gene3D" id="3.40.50.1820">
    <property type="entry name" value="alpha/beta hydrolase"/>
    <property type="match status" value="1"/>
</dbReference>
<dbReference type="GO" id="GO:0003824">
    <property type="term" value="F:catalytic activity"/>
    <property type="evidence" value="ECO:0007669"/>
    <property type="project" value="UniProtKB-ARBA"/>
</dbReference>
<dbReference type="Pfam" id="PF12697">
    <property type="entry name" value="Abhydrolase_6"/>
    <property type="match status" value="1"/>
</dbReference>
<name>A0A7Y9DQC4_9ACTN</name>
<dbReference type="InterPro" id="IPR029058">
    <property type="entry name" value="AB_hydrolase_fold"/>
</dbReference>
<dbReference type="PANTHER" id="PTHR37017:SF11">
    <property type="entry name" value="ESTERASE_LIPASE_THIOESTERASE DOMAIN-CONTAINING PROTEIN"/>
    <property type="match status" value="1"/>
</dbReference>